<proteinExistence type="predicted"/>
<reference evidence="1 2" key="1">
    <citation type="journal article" date="2015" name="Nature">
        <title>rRNA introns, odd ribosomes, and small enigmatic genomes across a large radiation of phyla.</title>
        <authorList>
            <person name="Brown C.T."/>
            <person name="Hug L.A."/>
            <person name="Thomas B.C."/>
            <person name="Sharon I."/>
            <person name="Castelle C.J."/>
            <person name="Singh A."/>
            <person name="Wilkins M.J."/>
            <person name="Williams K.H."/>
            <person name="Banfield J.F."/>
        </authorList>
    </citation>
    <scope>NUCLEOTIDE SEQUENCE [LARGE SCALE GENOMIC DNA]</scope>
</reference>
<evidence type="ECO:0000313" key="2">
    <source>
        <dbReference type="Proteomes" id="UP000034837"/>
    </source>
</evidence>
<gene>
    <name evidence="1" type="ORF">UV20_C0017G0011</name>
</gene>
<dbReference type="AlphaFoldDB" id="A0A0G1A547"/>
<dbReference type="EMBL" id="LCDO01000017">
    <property type="protein sequence ID" value="KKS56092.1"/>
    <property type="molecule type" value="Genomic_DNA"/>
</dbReference>
<organism evidence="1 2">
    <name type="scientific">Candidatus Magasanikbacteria bacterium GW2011_GWA2_42_32</name>
    <dbReference type="NCBI Taxonomy" id="1619039"/>
    <lineage>
        <taxon>Bacteria</taxon>
        <taxon>Candidatus Magasanikiibacteriota</taxon>
    </lineage>
</organism>
<protein>
    <submittedName>
        <fullName evidence="1">Uncharacterized protein</fullName>
    </submittedName>
</protein>
<comment type="caution">
    <text evidence="1">The sequence shown here is derived from an EMBL/GenBank/DDBJ whole genome shotgun (WGS) entry which is preliminary data.</text>
</comment>
<name>A0A0G1A547_9BACT</name>
<sequence length="303" mass="34328">MPEEVTDQPRVYLQIEGYKNLYRESERDVETLTPSEYRKIVIESREALLRKLPHLTSEINDIYNLAYNVLLATEAQGPEDVATKIIGAQVQHNLVHNIVFASTAYPTPDRKDIQNYARNVFLVAEHTERVSTRFNAFERTASKFISGAKAELAIIKALVDENFPVYVPDYSQMVGDLGQNEIYQFDVLSGIDFFTLVERRNGVVAVLVNAKGLALEEMVHVKREDSSRVNNFVENTLKQYGVTEIVRARITIPTSGLGFGNMDFRTPIDYQREIGKYCDLSLSSKDAIVGGVENIARMELIRK</sequence>
<evidence type="ECO:0000313" key="1">
    <source>
        <dbReference type="EMBL" id="KKS56092.1"/>
    </source>
</evidence>
<accession>A0A0G1A547</accession>
<dbReference type="Proteomes" id="UP000034837">
    <property type="component" value="Unassembled WGS sequence"/>
</dbReference>